<feature type="compositionally biased region" description="Basic residues" evidence="1">
    <location>
        <begin position="61"/>
        <end position="73"/>
    </location>
</feature>
<proteinExistence type="predicted"/>
<dbReference type="EMBL" id="CAKOGL010000005">
    <property type="protein sequence ID" value="CAH2086117.1"/>
    <property type="molecule type" value="Genomic_DNA"/>
</dbReference>
<evidence type="ECO:0000256" key="1">
    <source>
        <dbReference type="SAM" id="MobiDB-lite"/>
    </source>
</evidence>
<feature type="region of interest" description="Disordered" evidence="1">
    <location>
        <begin position="15"/>
        <end position="89"/>
    </location>
</feature>
<reference evidence="2" key="1">
    <citation type="submission" date="2022-03" db="EMBL/GenBank/DDBJ databases">
        <authorList>
            <person name="Tunstrom K."/>
        </authorList>
    </citation>
    <scope>NUCLEOTIDE SEQUENCE</scope>
</reference>
<protein>
    <submittedName>
        <fullName evidence="2">Uncharacterized protein</fullName>
    </submittedName>
</protein>
<gene>
    <name evidence="2" type="ORF">EEDITHA_LOCUS2528</name>
</gene>
<keyword evidence="3" id="KW-1185">Reference proteome</keyword>
<dbReference type="AlphaFoldDB" id="A0AAU9TJK5"/>
<dbReference type="Proteomes" id="UP001153954">
    <property type="component" value="Unassembled WGS sequence"/>
</dbReference>
<evidence type="ECO:0000313" key="3">
    <source>
        <dbReference type="Proteomes" id="UP001153954"/>
    </source>
</evidence>
<name>A0AAU9TJK5_EUPED</name>
<organism evidence="2 3">
    <name type="scientific">Euphydryas editha</name>
    <name type="common">Edith's checkerspot</name>
    <dbReference type="NCBI Taxonomy" id="104508"/>
    <lineage>
        <taxon>Eukaryota</taxon>
        <taxon>Metazoa</taxon>
        <taxon>Ecdysozoa</taxon>
        <taxon>Arthropoda</taxon>
        <taxon>Hexapoda</taxon>
        <taxon>Insecta</taxon>
        <taxon>Pterygota</taxon>
        <taxon>Neoptera</taxon>
        <taxon>Endopterygota</taxon>
        <taxon>Lepidoptera</taxon>
        <taxon>Glossata</taxon>
        <taxon>Ditrysia</taxon>
        <taxon>Papilionoidea</taxon>
        <taxon>Nymphalidae</taxon>
        <taxon>Nymphalinae</taxon>
        <taxon>Euphydryas</taxon>
    </lineage>
</organism>
<sequence>MFARADNGACIHLHGIAPLHARPPEGRPLPRELLLSPHHNPSYDGDDGDVTMRWRTTQGNHRTKITTRTRHPRNPNGPNTSRITLRPTL</sequence>
<accession>A0AAU9TJK5</accession>
<comment type="caution">
    <text evidence="2">The sequence shown here is derived from an EMBL/GenBank/DDBJ whole genome shotgun (WGS) entry which is preliminary data.</text>
</comment>
<evidence type="ECO:0000313" key="2">
    <source>
        <dbReference type="EMBL" id="CAH2086117.1"/>
    </source>
</evidence>